<feature type="transmembrane region" description="Helical" evidence="1">
    <location>
        <begin position="12"/>
        <end position="33"/>
    </location>
</feature>
<gene>
    <name evidence="2" type="ORF">WJX75_006297</name>
</gene>
<comment type="caution">
    <text evidence="2">The sequence shown here is derived from an EMBL/GenBank/DDBJ whole genome shotgun (WGS) entry which is preliminary data.</text>
</comment>
<feature type="transmembrane region" description="Helical" evidence="1">
    <location>
        <begin position="175"/>
        <end position="196"/>
    </location>
</feature>
<keyword evidence="3" id="KW-1185">Reference proteome</keyword>
<feature type="transmembrane region" description="Helical" evidence="1">
    <location>
        <begin position="279"/>
        <end position="301"/>
    </location>
</feature>
<keyword evidence="1" id="KW-0812">Transmembrane</keyword>
<feature type="transmembrane region" description="Helical" evidence="1">
    <location>
        <begin position="53"/>
        <end position="76"/>
    </location>
</feature>
<feature type="transmembrane region" description="Helical" evidence="1">
    <location>
        <begin position="216"/>
        <end position="240"/>
    </location>
</feature>
<name>A0ABR2Z0C5_9CHLO</name>
<feature type="transmembrane region" description="Helical" evidence="1">
    <location>
        <begin position="131"/>
        <end position="155"/>
    </location>
</feature>
<accession>A0ABR2Z0C5</accession>
<reference evidence="2 3" key="1">
    <citation type="journal article" date="2024" name="Nat. Commun.">
        <title>Phylogenomics reveals the evolutionary origins of lichenization in chlorophyte algae.</title>
        <authorList>
            <person name="Puginier C."/>
            <person name="Libourel C."/>
            <person name="Otte J."/>
            <person name="Skaloud P."/>
            <person name="Haon M."/>
            <person name="Grisel S."/>
            <person name="Petersen M."/>
            <person name="Berrin J.G."/>
            <person name="Delaux P.M."/>
            <person name="Dal Grande F."/>
            <person name="Keller J."/>
        </authorList>
    </citation>
    <scope>NUCLEOTIDE SEQUENCE [LARGE SCALE GENOMIC DNA]</scope>
    <source>
        <strain evidence="2 3">SAG 216-7</strain>
    </source>
</reference>
<keyword evidence="1" id="KW-1133">Transmembrane helix</keyword>
<keyword evidence="1" id="KW-0472">Membrane</keyword>
<dbReference type="EMBL" id="JALJOT010000002">
    <property type="protein sequence ID" value="KAK9917602.1"/>
    <property type="molecule type" value="Genomic_DNA"/>
</dbReference>
<feature type="transmembrane region" description="Helical" evidence="1">
    <location>
        <begin position="247"/>
        <end position="267"/>
    </location>
</feature>
<evidence type="ECO:0000313" key="3">
    <source>
        <dbReference type="Proteomes" id="UP001491310"/>
    </source>
</evidence>
<evidence type="ECO:0000256" key="1">
    <source>
        <dbReference type="SAM" id="Phobius"/>
    </source>
</evidence>
<sequence length="336" mass="35707">MAPTAAITRCAGILALVSILLIVEGVSRINLFIGTPGGKWRGDHSTYPPVVELIAAVGLTFSSLLGLANGLTVLLLGNGVPVVTFALLIIEGVLGWFFFSVFVLSSYPFMVARAAGPMPGLTGIQSNAVTMMGYLGAWGVGVPILAGHFYFHLQLWRMQGGKAEVYSARYVWNRVYFYAFLVFLRGIGEVAVGGIIHSNISSGRLPASIADVPFVITWASINIAEGVFVLCVSIAAIVIATAQLSAFAVPFAVLSFFCFVIQLALYATTQIGVNPMNPLIVGSILVVDTFAASFMPAYLILEAARVGHFQDFPEDDIAADSTMTNLPHHDAAPMTA</sequence>
<feature type="transmembrane region" description="Helical" evidence="1">
    <location>
        <begin position="83"/>
        <end position="111"/>
    </location>
</feature>
<evidence type="ECO:0000313" key="2">
    <source>
        <dbReference type="EMBL" id="KAK9917602.1"/>
    </source>
</evidence>
<organism evidence="2 3">
    <name type="scientific">Coccomyxa subellipsoidea</name>
    <dbReference type="NCBI Taxonomy" id="248742"/>
    <lineage>
        <taxon>Eukaryota</taxon>
        <taxon>Viridiplantae</taxon>
        <taxon>Chlorophyta</taxon>
        <taxon>core chlorophytes</taxon>
        <taxon>Trebouxiophyceae</taxon>
        <taxon>Trebouxiophyceae incertae sedis</taxon>
        <taxon>Coccomyxaceae</taxon>
        <taxon>Coccomyxa</taxon>
    </lineage>
</organism>
<protein>
    <submittedName>
        <fullName evidence="2">Uncharacterized protein</fullName>
    </submittedName>
</protein>
<dbReference type="Proteomes" id="UP001491310">
    <property type="component" value="Unassembled WGS sequence"/>
</dbReference>
<proteinExistence type="predicted"/>